<dbReference type="Pfam" id="PF13699">
    <property type="entry name" value="eCIS_core"/>
    <property type="match status" value="1"/>
</dbReference>
<dbReference type="EMBL" id="CP021081">
    <property type="protein sequence ID" value="ASN80469.1"/>
    <property type="molecule type" value="Genomic_DNA"/>
</dbReference>
<organism evidence="4 5">
    <name type="scientific">Deinococcus ficus</name>
    <dbReference type="NCBI Taxonomy" id="317577"/>
    <lineage>
        <taxon>Bacteria</taxon>
        <taxon>Thermotogati</taxon>
        <taxon>Deinococcota</taxon>
        <taxon>Deinococci</taxon>
        <taxon>Deinococcales</taxon>
        <taxon>Deinococcaceae</taxon>
        <taxon>Deinococcus</taxon>
    </lineage>
</organism>
<feature type="domain" description="eCIS core" evidence="2">
    <location>
        <begin position="250"/>
        <end position="327"/>
    </location>
</feature>
<keyword evidence="5" id="KW-1185">Reference proteome</keyword>
<dbReference type="KEGG" id="dfc:DFI_05105"/>
<dbReference type="AlphaFoldDB" id="A0A221SUZ6"/>
<evidence type="ECO:0000313" key="4">
    <source>
        <dbReference type="EMBL" id="ASN80469.1"/>
    </source>
</evidence>
<dbReference type="Proteomes" id="UP000259030">
    <property type="component" value="Chromosome"/>
</dbReference>
<protein>
    <recommendedName>
        <fullName evidence="6">DUF4157 domain-containing protein</fullName>
    </recommendedName>
</protein>
<evidence type="ECO:0000256" key="1">
    <source>
        <dbReference type="SAM" id="MobiDB-lite"/>
    </source>
</evidence>
<feature type="compositionally biased region" description="Polar residues" evidence="1">
    <location>
        <begin position="37"/>
        <end position="50"/>
    </location>
</feature>
<dbReference type="InterPro" id="IPR028949">
    <property type="entry name" value="Ntox15"/>
</dbReference>
<evidence type="ECO:0008006" key="6">
    <source>
        <dbReference type="Google" id="ProtNLM"/>
    </source>
</evidence>
<feature type="compositionally biased region" description="Low complexity" evidence="1">
    <location>
        <begin position="80"/>
        <end position="95"/>
    </location>
</feature>
<dbReference type="STRING" id="317577.GCA_000419625_00117"/>
<dbReference type="RefSeq" id="WP_043779687.1">
    <property type="nucleotide sequence ID" value="NZ_CP021081.1"/>
</dbReference>
<gene>
    <name evidence="4" type="ORF">DFI_05105</name>
</gene>
<sequence>MQHAPKPGTVRVNPTPQHQPAVTPAPRVALPAPPARSLTQGLQRLVSTPTQAQRQAAAPVLRAAQLDRQERQALTAAVQRAQAAASPAPTSLSTPSPMPVPAAPGSPAALIQRLATRAAQAEGRHLNPRQHAEYTALQRQVAETLGQGYRQDRRPGAERNEAYGELIGQLHHHPLTSHVGRSVLGLVPASDRPALQRAVDLHVQRHQDAQAAAQQAQAQVAVQRQLAELNEQATRPVLQRIQERRGTGNPLPEAVRRHLEQGLNHDLTRVRIHDDAEADKLAKGVNAVAFTTGTDIYFRSGKFNPNTRSGLELLAHEVTHTVQQAQGKVGKGVDPDAGLESEARSMGAKLAQVMPSPKGLLPPVPHRDGPHAPGVYSQKAALQRVQDGAARHVNLKPLYDLYPPAMQRSPELTLQRDWGILGDAANWVGDKVQDGAAALAAKGKELITKGLTVLPGYRELCLAFGKDLVTGSAVSGSAESILTTLTNWVPGPLKDILRALKETNVIGKAWDWFKAELGKLNLGGALGEIADAIKSADVGKAKAAVTTRISGVKNLILGSAHKIAEIGLTALTAALGPLGKKIMAGLKGAQGNIIKILKDPVAFAKNLIAAVKGGFTQFTGNAPKYLQNGVGQWLTGSTGIQFPARFDLQGVFLTALTVMGLTYQNMRGKLVRAMGPGGADKVQKAEQTVSALQTMKTGLHKAEEMKGQQGSTGKAIQDGIKSEVTRSLVMAGVQKLVTMLVPGGGFINAIIGAFQTVQTIVQQAAQIGAVITSALSGVSAIIAGNVTAAAGFIDRSLGGSIPIALAWLSKIVGLGNFGGKVKAVIQRVRGKLDGVVNKIVIKVKGIIDKLFGKSKKDKTKKPDVDGIYGKVSFRAGKENHSVWTEVKNGSPKIFIASTPADAVTQLSNFRKDAQAVGITADIRPYFTDAGKTVGRGMGLLRKAVRSTDPNVRSRLDHDSITTNNQIARYVELIRTCIQEARASPKKMDRVAITFTTGNFPQYTNEFKLQLREQQAGINATALSVWQQRRTAYTSRAATLGSGRDPSGDHAQRASRRAEKARLVAEFRNSIRREHPGLTEREIRKKATAAADSWLKEQRALHAPDQVAGGDPSHIVALGKDKVNESIGGQWPHRVGQIDAAVNAYRINYPGVDFSKVKMNVLLQV</sequence>
<accession>A0A221SUZ6</accession>
<feature type="region of interest" description="Disordered" evidence="1">
    <location>
        <begin position="80"/>
        <end position="105"/>
    </location>
</feature>
<feature type="compositionally biased region" description="Low complexity" evidence="1">
    <location>
        <begin position="20"/>
        <end position="30"/>
    </location>
</feature>
<feature type="domain" description="Novel toxin 15" evidence="3">
    <location>
        <begin position="1001"/>
        <end position="1142"/>
    </location>
</feature>
<dbReference type="InterPro" id="IPR025295">
    <property type="entry name" value="eCIS_core_dom"/>
</dbReference>
<reference evidence="4 5" key="1">
    <citation type="submission" date="2017-05" db="EMBL/GenBank/DDBJ databases">
        <title>The complete genome sequence of Deinococcus ficus isolated from the rhizosphere of the Ficus religiosa L. in Taiwan.</title>
        <authorList>
            <person name="Wu K.-M."/>
            <person name="Liao T.-L."/>
            <person name="Liu Y.-M."/>
            <person name="Young C.-C."/>
            <person name="Tsai S.-F."/>
        </authorList>
    </citation>
    <scope>NUCLEOTIDE SEQUENCE [LARGE SCALE GENOMIC DNA]</scope>
    <source>
        <strain evidence="4 5">CC-FR2-10</strain>
    </source>
</reference>
<evidence type="ECO:0000313" key="5">
    <source>
        <dbReference type="Proteomes" id="UP000259030"/>
    </source>
</evidence>
<feature type="region of interest" description="Disordered" evidence="1">
    <location>
        <begin position="1"/>
        <end position="58"/>
    </location>
</feature>
<feature type="region of interest" description="Disordered" evidence="1">
    <location>
        <begin position="1036"/>
        <end position="1057"/>
    </location>
</feature>
<evidence type="ECO:0000259" key="2">
    <source>
        <dbReference type="Pfam" id="PF13699"/>
    </source>
</evidence>
<name>A0A221SUZ6_9DEIO</name>
<evidence type="ECO:0000259" key="3">
    <source>
        <dbReference type="Pfam" id="PF15604"/>
    </source>
</evidence>
<feature type="compositionally biased region" description="Basic and acidic residues" evidence="1">
    <location>
        <begin position="1045"/>
        <end position="1057"/>
    </location>
</feature>
<dbReference type="Pfam" id="PF15604">
    <property type="entry name" value="Ntox15"/>
    <property type="match status" value="1"/>
</dbReference>
<proteinExistence type="predicted"/>